<keyword evidence="1" id="KW-0472">Membrane</keyword>
<evidence type="ECO:0000313" key="2">
    <source>
        <dbReference type="EMBL" id="GAH32681.1"/>
    </source>
</evidence>
<gene>
    <name evidence="2" type="ORF">S03H2_21908</name>
</gene>
<keyword evidence="1" id="KW-1133">Transmembrane helix</keyword>
<reference evidence="2" key="1">
    <citation type="journal article" date="2014" name="Front. Microbiol.">
        <title>High frequency of phylogenetically diverse reductive dehalogenase-homologous genes in deep subseafloor sedimentary metagenomes.</title>
        <authorList>
            <person name="Kawai M."/>
            <person name="Futagami T."/>
            <person name="Toyoda A."/>
            <person name="Takaki Y."/>
            <person name="Nishi S."/>
            <person name="Hori S."/>
            <person name="Arai W."/>
            <person name="Tsubouchi T."/>
            <person name="Morono Y."/>
            <person name="Uchiyama I."/>
            <person name="Ito T."/>
            <person name="Fujiyama A."/>
            <person name="Inagaki F."/>
            <person name="Takami H."/>
        </authorList>
    </citation>
    <scope>NUCLEOTIDE SEQUENCE</scope>
    <source>
        <strain evidence="2">Expedition CK06-06</strain>
    </source>
</reference>
<evidence type="ECO:0000256" key="1">
    <source>
        <dbReference type="SAM" id="Phobius"/>
    </source>
</evidence>
<comment type="caution">
    <text evidence="2">The sequence shown here is derived from an EMBL/GenBank/DDBJ whole genome shotgun (WGS) entry which is preliminary data.</text>
</comment>
<proteinExistence type="predicted"/>
<organism evidence="2">
    <name type="scientific">marine sediment metagenome</name>
    <dbReference type="NCBI Taxonomy" id="412755"/>
    <lineage>
        <taxon>unclassified sequences</taxon>
        <taxon>metagenomes</taxon>
        <taxon>ecological metagenomes</taxon>
    </lineage>
</organism>
<feature type="non-terminal residue" evidence="2">
    <location>
        <position position="1"/>
    </location>
</feature>
<protein>
    <submittedName>
        <fullName evidence="2">Uncharacterized protein</fullName>
    </submittedName>
</protein>
<name>X1EH72_9ZZZZ</name>
<feature type="transmembrane region" description="Helical" evidence="1">
    <location>
        <begin position="6"/>
        <end position="24"/>
    </location>
</feature>
<keyword evidence="1" id="KW-0812">Transmembrane</keyword>
<accession>X1EH72</accession>
<sequence length="194" mass="23618">TFILFVIFILGIVQIISVILSYLLKKETNEMARNIRNEAIKQNLIKLILKFEELKFFKMDGDSQSPPDKKENLLKITNIFNQMNQYIKEIEDNRAYEIFFLYTINRMKTEFKYLKKVLKKEQDICVVCGQVLEFPDIFPKDFPDDKKICCLCKDSWLYYYDKTFKPHYLRFSDQRLRKHYIEYKDKLERLFLIQ</sequence>
<dbReference type="EMBL" id="BARU01011721">
    <property type="protein sequence ID" value="GAH32681.1"/>
    <property type="molecule type" value="Genomic_DNA"/>
</dbReference>
<dbReference type="AlphaFoldDB" id="X1EH72"/>